<accession>A0A1E7DRZ8</accession>
<protein>
    <submittedName>
        <fullName evidence="1">Uncharacterized protein</fullName>
    </submittedName>
</protein>
<dbReference type="RefSeq" id="WP_069937796.1">
    <property type="nucleotide sequence ID" value="NZ_MAMP01000012.1"/>
</dbReference>
<dbReference type="AlphaFoldDB" id="A0A1E7DRZ8"/>
<keyword evidence="2" id="KW-1185">Reference proteome</keyword>
<dbReference type="STRING" id="1714016.BA724_03060"/>
<comment type="caution">
    <text evidence="1">The sequence shown here is derived from an EMBL/GenBank/DDBJ whole genome shotgun (WGS) entry which is preliminary data.</text>
</comment>
<reference evidence="1 2" key="1">
    <citation type="submission" date="2016-06" db="EMBL/GenBank/DDBJ databases">
        <title>Domibacillus iocasae genome sequencing.</title>
        <authorList>
            <person name="Verma A."/>
            <person name="Pal Y."/>
            <person name="Ojha A.K."/>
            <person name="Krishnamurthi S."/>
        </authorList>
    </citation>
    <scope>NUCLEOTIDE SEQUENCE [LARGE SCALE GENOMIC DNA]</scope>
    <source>
        <strain evidence="1 2">DSM 29979</strain>
    </source>
</reference>
<dbReference type="Proteomes" id="UP000095658">
    <property type="component" value="Unassembled WGS sequence"/>
</dbReference>
<proteinExistence type="predicted"/>
<name>A0A1E7DRZ8_9BACI</name>
<dbReference type="EMBL" id="MAMP01000012">
    <property type="protein sequence ID" value="OES45799.1"/>
    <property type="molecule type" value="Genomic_DNA"/>
</dbReference>
<organism evidence="1 2">
    <name type="scientific">Domibacillus iocasae</name>
    <dbReference type="NCBI Taxonomy" id="1714016"/>
    <lineage>
        <taxon>Bacteria</taxon>
        <taxon>Bacillati</taxon>
        <taxon>Bacillota</taxon>
        <taxon>Bacilli</taxon>
        <taxon>Bacillales</taxon>
        <taxon>Bacillaceae</taxon>
        <taxon>Domibacillus</taxon>
    </lineage>
</organism>
<gene>
    <name evidence="1" type="ORF">BA724_03060</name>
</gene>
<sequence length="86" mass="9931">MLYTIEYKSINDREQVKAQNGHLLLIEERNISEGNFLIFSDAELQRDIVYTTVPSQEIESLMSSNTEVAQYMIDLDFRLSSIELGL</sequence>
<evidence type="ECO:0000313" key="2">
    <source>
        <dbReference type="Proteomes" id="UP000095658"/>
    </source>
</evidence>
<dbReference type="OrthoDB" id="2665630at2"/>
<evidence type="ECO:0000313" key="1">
    <source>
        <dbReference type="EMBL" id="OES45799.1"/>
    </source>
</evidence>